<reference evidence="2" key="2">
    <citation type="submission" date="2024-10" db="UniProtKB">
        <authorList>
            <consortium name="EnsemblProtists"/>
        </authorList>
    </citation>
    <scope>IDENTIFICATION</scope>
</reference>
<reference evidence="3" key="1">
    <citation type="journal article" date="2013" name="Nature">
        <title>Pan genome of the phytoplankton Emiliania underpins its global distribution.</title>
        <authorList>
            <person name="Read B.A."/>
            <person name="Kegel J."/>
            <person name="Klute M.J."/>
            <person name="Kuo A."/>
            <person name="Lefebvre S.C."/>
            <person name="Maumus F."/>
            <person name="Mayer C."/>
            <person name="Miller J."/>
            <person name="Monier A."/>
            <person name="Salamov A."/>
            <person name="Young J."/>
            <person name="Aguilar M."/>
            <person name="Claverie J.M."/>
            <person name="Frickenhaus S."/>
            <person name="Gonzalez K."/>
            <person name="Herman E.K."/>
            <person name="Lin Y.C."/>
            <person name="Napier J."/>
            <person name="Ogata H."/>
            <person name="Sarno A.F."/>
            <person name="Shmutz J."/>
            <person name="Schroeder D."/>
            <person name="de Vargas C."/>
            <person name="Verret F."/>
            <person name="von Dassow P."/>
            <person name="Valentin K."/>
            <person name="Van de Peer Y."/>
            <person name="Wheeler G."/>
            <person name="Dacks J.B."/>
            <person name="Delwiche C.F."/>
            <person name="Dyhrman S.T."/>
            <person name="Glockner G."/>
            <person name="John U."/>
            <person name="Richards T."/>
            <person name="Worden A.Z."/>
            <person name="Zhang X."/>
            <person name="Grigoriev I.V."/>
            <person name="Allen A.E."/>
            <person name="Bidle K."/>
            <person name="Borodovsky M."/>
            <person name="Bowler C."/>
            <person name="Brownlee C."/>
            <person name="Cock J.M."/>
            <person name="Elias M."/>
            <person name="Gladyshev V.N."/>
            <person name="Groth M."/>
            <person name="Guda C."/>
            <person name="Hadaegh A."/>
            <person name="Iglesias-Rodriguez M.D."/>
            <person name="Jenkins J."/>
            <person name="Jones B.M."/>
            <person name="Lawson T."/>
            <person name="Leese F."/>
            <person name="Lindquist E."/>
            <person name="Lobanov A."/>
            <person name="Lomsadze A."/>
            <person name="Malik S.B."/>
            <person name="Marsh M.E."/>
            <person name="Mackinder L."/>
            <person name="Mock T."/>
            <person name="Mueller-Roeber B."/>
            <person name="Pagarete A."/>
            <person name="Parker M."/>
            <person name="Probert I."/>
            <person name="Quesneville H."/>
            <person name="Raines C."/>
            <person name="Rensing S.A."/>
            <person name="Riano-Pachon D.M."/>
            <person name="Richier S."/>
            <person name="Rokitta S."/>
            <person name="Shiraiwa Y."/>
            <person name="Soanes D.M."/>
            <person name="van der Giezen M."/>
            <person name="Wahlund T.M."/>
            <person name="Williams B."/>
            <person name="Wilson W."/>
            <person name="Wolfe G."/>
            <person name="Wurch L.L."/>
        </authorList>
    </citation>
    <scope>NUCLEOTIDE SEQUENCE</scope>
</reference>
<proteinExistence type="predicted"/>
<feature type="signal peptide" evidence="1">
    <location>
        <begin position="1"/>
        <end position="26"/>
    </location>
</feature>
<protein>
    <recommendedName>
        <fullName evidence="4">NAD-dependent epimerase/dehydratase domain-containing protein</fullName>
    </recommendedName>
</protein>
<dbReference type="PANTHER" id="PTHR40129">
    <property type="entry name" value="KETOPANTOATE REDUCTASE N-TERMINAL DOMAIN-CONTAINING PROTEIN"/>
    <property type="match status" value="1"/>
</dbReference>
<evidence type="ECO:0000256" key="1">
    <source>
        <dbReference type="SAM" id="SignalP"/>
    </source>
</evidence>
<dbReference type="PaxDb" id="2903-EOD09378"/>
<evidence type="ECO:0000313" key="2">
    <source>
        <dbReference type="EnsemblProtists" id="EOD09378"/>
    </source>
</evidence>
<dbReference type="Gene3D" id="3.40.50.720">
    <property type="entry name" value="NAD(P)-binding Rossmann-like Domain"/>
    <property type="match status" value="1"/>
</dbReference>
<organism evidence="2 3">
    <name type="scientific">Emiliania huxleyi (strain CCMP1516)</name>
    <dbReference type="NCBI Taxonomy" id="280463"/>
    <lineage>
        <taxon>Eukaryota</taxon>
        <taxon>Haptista</taxon>
        <taxon>Haptophyta</taxon>
        <taxon>Prymnesiophyceae</taxon>
        <taxon>Isochrysidales</taxon>
        <taxon>Noelaerhabdaceae</taxon>
        <taxon>Emiliania</taxon>
    </lineage>
</organism>
<dbReference type="AlphaFoldDB" id="A0A0D3IDP3"/>
<keyword evidence="1" id="KW-0732">Signal</keyword>
<dbReference type="Proteomes" id="UP000013827">
    <property type="component" value="Unassembled WGS sequence"/>
</dbReference>
<evidence type="ECO:0000313" key="3">
    <source>
        <dbReference type="Proteomes" id="UP000013827"/>
    </source>
</evidence>
<dbReference type="InterPro" id="IPR036291">
    <property type="entry name" value="NAD(P)-bd_dom_sf"/>
</dbReference>
<dbReference type="SUPFAM" id="SSF51735">
    <property type="entry name" value="NAD(P)-binding Rossmann-fold domains"/>
    <property type="match status" value="1"/>
</dbReference>
<dbReference type="KEGG" id="ehx:EMIHUDRAFT_432806"/>
<name>A0A0D3IDP3_EMIH1</name>
<sequence>MLKTDSKCPVMRLLCFLLLTLPSTVASLARTAQRSPAASTRLSGAIRPASPAGVLGRRSYRARAGRFRTSPPLCVRMMCGACGGESPGGGAERHHSGSAEEDDCLGASIRELGELAQPLVRGGDLGAAPFAPGSLPELPGGPVLILGAGWVGSRLAARLSQERCARVAVTNRPDWRSRQKEAYFAPVPLNPPPVSRHAFDIDAPETWDALPEPETLGAAVLTFAATADQLRPFWERYLRKVPRTVAYSSTAVYRVDVPGQEVDETTPLRPTARAAADAFLLQRGATVLTISGIFGEAQDARGVCTCFAAYASAGGALNGQKSVNMVHVDDIIAATAHALDAEDALVAGARLNVGGGVFKLHELMSHCKYPQAAEAAHARDDTDLSSKAVLSTRLLQTVMPRDFSFVPPLESAAAAAARRAAALAPDAVGPSPAASPAADSA</sequence>
<dbReference type="GeneID" id="17255817"/>
<keyword evidence="3" id="KW-1185">Reference proteome</keyword>
<evidence type="ECO:0008006" key="4">
    <source>
        <dbReference type="Google" id="ProtNLM"/>
    </source>
</evidence>
<dbReference type="RefSeq" id="XP_005761807.1">
    <property type="nucleotide sequence ID" value="XM_005761750.1"/>
</dbReference>
<dbReference type="EnsemblProtists" id="EOD09378">
    <property type="protein sequence ID" value="EOD09378"/>
    <property type="gene ID" value="EMIHUDRAFT_432806"/>
</dbReference>
<accession>A0A0D3IDP3</accession>
<dbReference type="PANTHER" id="PTHR40129:SF2">
    <property type="entry name" value="KETOPANTOATE REDUCTASE N-TERMINAL DOMAIN-CONTAINING PROTEIN"/>
    <property type="match status" value="1"/>
</dbReference>
<feature type="chain" id="PRO_5044275324" description="NAD-dependent epimerase/dehydratase domain-containing protein" evidence="1">
    <location>
        <begin position="27"/>
        <end position="441"/>
    </location>
</feature>
<dbReference type="HOGENOM" id="CLU_621789_0_0_1"/>